<comment type="similarity">
    <text evidence="2 6">Belongs to the transposase mutator family.</text>
</comment>
<keyword evidence="6" id="KW-0814">Transposable element</keyword>
<keyword evidence="5 6" id="KW-0233">DNA recombination</keyword>
<dbReference type="Pfam" id="PF00872">
    <property type="entry name" value="Transposase_mut"/>
    <property type="match status" value="1"/>
</dbReference>
<evidence type="ECO:0000256" key="2">
    <source>
        <dbReference type="ARBA" id="ARBA00010961"/>
    </source>
</evidence>
<protein>
    <recommendedName>
        <fullName evidence="6">Mutator family transposase</fullName>
    </recommendedName>
</protein>
<accession>A0A105V6M1</accession>
<evidence type="ECO:0000256" key="3">
    <source>
        <dbReference type="ARBA" id="ARBA00022578"/>
    </source>
</evidence>
<keyword evidence="3 6" id="KW-0815">Transposition</keyword>
<name>A0A105V6M1_9BURK</name>
<proteinExistence type="inferred from homology"/>
<keyword evidence="9" id="KW-1185">Reference proteome</keyword>
<dbReference type="GO" id="GO:0006313">
    <property type="term" value="P:DNA transposition"/>
    <property type="evidence" value="ECO:0007669"/>
    <property type="project" value="UniProtKB-UniRule"/>
</dbReference>
<evidence type="ECO:0000313" key="8">
    <source>
        <dbReference type="EMBL" id="KVV42313.1"/>
    </source>
</evidence>
<dbReference type="PANTHER" id="PTHR33217:SF5">
    <property type="entry name" value="MUTATOR FAMILY TRANSPOSASE"/>
    <property type="match status" value="1"/>
</dbReference>
<sequence length="159" mass="17088">MYGIEASPDSTGTVTDAAIDDVRQWQQRPLEPITRTCSSTALRVRIRDEGVMHGKAIYLAPGARRDGTRTVLGLWIEQSEGAKFGLRVINDPEPRGAQNILFAAVDGLKGFPEAINTVFPQTTIRTRIVTRSATRSTSPMERPKGGCGGAPGGLPRTVG</sequence>
<evidence type="ECO:0000313" key="9">
    <source>
        <dbReference type="Proteomes" id="UP000062317"/>
    </source>
</evidence>
<dbReference type="EMBL" id="LPEQ01000106">
    <property type="protein sequence ID" value="KVV42313.1"/>
    <property type="molecule type" value="Genomic_DNA"/>
</dbReference>
<dbReference type="InterPro" id="IPR001207">
    <property type="entry name" value="Transposase_mutator"/>
</dbReference>
<gene>
    <name evidence="8" type="ORF">WT27_10855</name>
</gene>
<dbReference type="AlphaFoldDB" id="A0A105V6M1"/>
<evidence type="ECO:0000256" key="1">
    <source>
        <dbReference type="ARBA" id="ARBA00002190"/>
    </source>
</evidence>
<dbReference type="Proteomes" id="UP000062317">
    <property type="component" value="Unassembled WGS sequence"/>
</dbReference>
<dbReference type="PANTHER" id="PTHR33217">
    <property type="entry name" value="TRANSPOSASE FOR INSERTION SEQUENCE ELEMENT IS1081"/>
    <property type="match status" value="1"/>
</dbReference>
<organism evidence="8 9">
    <name type="scientific">Burkholderia territorii</name>
    <dbReference type="NCBI Taxonomy" id="1503055"/>
    <lineage>
        <taxon>Bacteria</taxon>
        <taxon>Pseudomonadati</taxon>
        <taxon>Pseudomonadota</taxon>
        <taxon>Betaproteobacteria</taxon>
        <taxon>Burkholderiales</taxon>
        <taxon>Burkholderiaceae</taxon>
        <taxon>Burkholderia</taxon>
        <taxon>Burkholderia cepacia complex</taxon>
    </lineage>
</organism>
<keyword evidence="4 6" id="KW-0238">DNA-binding</keyword>
<comment type="function">
    <text evidence="1 6">Required for the transposition of the insertion element.</text>
</comment>
<evidence type="ECO:0000256" key="6">
    <source>
        <dbReference type="RuleBase" id="RU365089"/>
    </source>
</evidence>
<feature type="region of interest" description="Disordered" evidence="7">
    <location>
        <begin position="132"/>
        <end position="159"/>
    </location>
</feature>
<evidence type="ECO:0000256" key="4">
    <source>
        <dbReference type="ARBA" id="ARBA00023125"/>
    </source>
</evidence>
<evidence type="ECO:0000256" key="5">
    <source>
        <dbReference type="ARBA" id="ARBA00023172"/>
    </source>
</evidence>
<reference evidence="8 9" key="1">
    <citation type="submission" date="2015-11" db="EMBL/GenBank/DDBJ databases">
        <title>Expanding the genomic diversity of Burkholderia species for the development of highly accurate diagnostics.</title>
        <authorList>
            <person name="Sahl J."/>
            <person name="Keim P."/>
            <person name="Wagner D."/>
        </authorList>
    </citation>
    <scope>NUCLEOTIDE SEQUENCE [LARGE SCALE GENOMIC DNA]</scope>
    <source>
        <strain evidence="8 9">MSMB1301WGS</strain>
    </source>
</reference>
<dbReference type="GO" id="GO:0003677">
    <property type="term" value="F:DNA binding"/>
    <property type="evidence" value="ECO:0007669"/>
    <property type="project" value="UniProtKB-UniRule"/>
</dbReference>
<comment type="caution">
    <text evidence="8">The sequence shown here is derived from an EMBL/GenBank/DDBJ whole genome shotgun (WGS) entry which is preliminary data.</text>
</comment>
<evidence type="ECO:0000256" key="7">
    <source>
        <dbReference type="SAM" id="MobiDB-lite"/>
    </source>
</evidence>
<dbReference type="GO" id="GO:0004803">
    <property type="term" value="F:transposase activity"/>
    <property type="evidence" value="ECO:0007669"/>
    <property type="project" value="UniProtKB-UniRule"/>
</dbReference>